<keyword evidence="7 11" id="KW-0406">Ion transport</keyword>
<dbReference type="GO" id="GO:0009535">
    <property type="term" value="C:chloroplast thylakoid membrane"/>
    <property type="evidence" value="ECO:0007669"/>
    <property type="project" value="UniProtKB-SubCell"/>
</dbReference>
<keyword evidence="14" id="KW-0934">Plastid</keyword>
<evidence type="ECO:0000256" key="4">
    <source>
        <dbReference type="ARBA" id="ARBA00022692"/>
    </source>
</evidence>
<keyword evidence="6 11" id="KW-1133">Transmembrane helix</keyword>
<organism evidence="14">
    <name type="scientific">Myrmecia israelensis</name>
    <name type="common">Green coccoid free-living microalga</name>
    <name type="synonym">Friedmannia israelensis</name>
    <dbReference type="NCBI Taxonomy" id="3171"/>
    <lineage>
        <taxon>Eukaryota</taxon>
        <taxon>Viridiplantae</taxon>
        <taxon>Chlorophyta</taxon>
        <taxon>core chlorophytes</taxon>
        <taxon>Trebouxiophyceae</taxon>
        <taxon>Trebouxiales</taxon>
        <taxon>Trebouxiaceae</taxon>
        <taxon>Myrmecia</taxon>
    </lineage>
</organism>
<dbReference type="EMBL" id="KM462861">
    <property type="protein sequence ID" value="AIT93389.1"/>
    <property type="molecule type" value="Genomic_DNA"/>
</dbReference>
<dbReference type="RefSeq" id="YP_009104900.1">
    <property type="nucleotide sequence ID" value="NC_025525.1"/>
</dbReference>
<geneLocation type="chloroplast" evidence="14"/>
<feature type="coiled-coil region" evidence="13">
    <location>
        <begin position="56"/>
        <end position="137"/>
    </location>
</feature>
<dbReference type="AlphaFoldDB" id="A0A097KJK1"/>
<dbReference type="HAMAP" id="MF_01398">
    <property type="entry name" value="ATP_synth_b_bprime"/>
    <property type="match status" value="1"/>
</dbReference>
<evidence type="ECO:0000256" key="2">
    <source>
        <dbReference type="ARBA" id="ARBA00022448"/>
    </source>
</evidence>
<gene>
    <name evidence="11 14" type="primary">atpF</name>
</gene>
<dbReference type="GeneID" id="22158447"/>
<comment type="function">
    <text evidence="10 11">F(1)F(0) ATP synthase produces ATP from ADP in the presence of a proton or sodium gradient. F-type ATPases consist of two structural domains, F(1) containing the extramembraneous catalytic core and F(0) containing the membrane proton channel, linked together by a central stalk and a peripheral stalk. During catalysis, ATP synthesis in the catalytic domain of F(1) is coupled via a rotary mechanism of the central stalk subunits to proton translocation.</text>
</comment>
<reference evidence="14" key="1">
    <citation type="journal article" date="2014" name="BMC Evol. Biol.">
        <title>Chloroplast phylogenomic analysis resolves deep-level relationships within the green algal class Trebouxiophyceae.</title>
        <authorList>
            <person name="Lemieux C."/>
            <person name="Otis C."/>
            <person name="Turmel M."/>
        </authorList>
    </citation>
    <scope>NUCLEOTIDE SEQUENCE</scope>
</reference>
<evidence type="ECO:0000256" key="6">
    <source>
        <dbReference type="ARBA" id="ARBA00022989"/>
    </source>
</evidence>
<evidence type="ECO:0000256" key="10">
    <source>
        <dbReference type="ARBA" id="ARBA00025198"/>
    </source>
</evidence>
<proteinExistence type="inferred from homology"/>
<keyword evidence="4 11" id="KW-0812">Transmembrane</keyword>
<name>A0A097KJK1_MYRIS</name>
<feature type="transmembrane region" description="Helical" evidence="11">
    <location>
        <begin position="37"/>
        <end position="55"/>
    </location>
</feature>
<evidence type="ECO:0000256" key="3">
    <source>
        <dbReference type="ARBA" id="ARBA00022547"/>
    </source>
</evidence>
<protein>
    <recommendedName>
        <fullName evidence="11">ATP synthase subunit b, chloroplastic</fullName>
    </recommendedName>
    <alternativeName>
        <fullName evidence="11">ATP synthase F(0) sector subunit b</fullName>
    </alternativeName>
    <alternativeName>
        <fullName evidence="11">ATPase subunit I</fullName>
    </alternativeName>
</protein>
<comment type="function">
    <text evidence="11">Component of the F(0) channel, it forms part of the peripheral stalk, linking F(1) to F(0).</text>
</comment>
<evidence type="ECO:0000256" key="13">
    <source>
        <dbReference type="SAM" id="Coils"/>
    </source>
</evidence>
<evidence type="ECO:0000256" key="5">
    <source>
        <dbReference type="ARBA" id="ARBA00022781"/>
    </source>
</evidence>
<sequence length="187" mass="21067">MLSLTFLEGLSNNVDSLLHLPLGTEFGFNGNILETNIINLAVVIGIVVSFGGDALRSLLENRRQTILNNLQEAEQRAQEAQQKIAKAKSQLELAQKKAVEIRQQGNITAEQEKKQCIRQTEEDAKRLEENKQETLQLQQQKAINQVSQQVVSLALNQVREKLNKRLDASFHASVNNFNIVLFTNYKA</sequence>
<keyword evidence="2 11" id="KW-0813">Transport</keyword>
<comment type="similarity">
    <text evidence="11 12">Belongs to the ATPase B chain family.</text>
</comment>
<evidence type="ECO:0000256" key="9">
    <source>
        <dbReference type="ARBA" id="ARBA00023310"/>
    </source>
</evidence>
<evidence type="ECO:0000256" key="8">
    <source>
        <dbReference type="ARBA" id="ARBA00023136"/>
    </source>
</evidence>
<comment type="subcellular location">
    <subcellularLocation>
        <location evidence="1">Membrane</location>
        <topology evidence="1">Single-pass membrane protein</topology>
    </subcellularLocation>
    <subcellularLocation>
        <location evidence="11">Plastid</location>
        <location evidence="11">Chloroplast thylakoid membrane</location>
        <topology evidence="11">Single-pass membrane protein</topology>
    </subcellularLocation>
</comment>
<dbReference type="InterPro" id="IPR002146">
    <property type="entry name" value="ATP_synth_b/b'su_bac/chlpt"/>
</dbReference>
<evidence type="ECO:0000256" key="1">
    <source>
        <dbReference type="ARBA" id="ARBA00004167"/>
    </source>
</evidence>
<keyword evidence="14" id="KW-0150">Chloroplast</keyword>
<keyword evidence="11" id="KW-0793">Thylakoid</keyword>
<keyword evidence="3 11" id="KW-0138">CF(0)</keyword>
<keyword evidence="13" id="KW-0175">Coiled coil</keyword>
<dbReference type="GO" id="GO:0045259">
    <property type="term" value="C:proton-transporting ATP synthase complex"/>
    <property type="evidence" value="ECO:0007669"/>
    <property type="project" value="UniProtKB-KW"/>
</dbReference>
<comment type="miscellaneous">
    <text evidence="11">In plastids the F-type ATPase is also known as CF(1)CF(0).</text>
</comment>
<evidence type="ECO:0000313" key="14">
    <source>
        <dbReference type="EMBL" id="AIT93389.1"/>
    </source>
</evidence>
<keyword evidence="5 11" id="KW-0375">Hydrogen ion transport</keyword>
<dbReference type="GO" id="GO:0046933">
    <property type="term" value="F:proton-transporting ATP synthase activity, rotational mechanism"/>
    <property type="evidence" value="ECO:0007669"/>
    <property type="project" value="UniProtKB-UniRule"/>
</dbReference>
<dbReference type="PANTHER" id="PTHR34264:SF3">
    <property type="entry name" value="ATP SYNTHASE SUBUNIT B, CHLOROPLASTIC"/>
    <property type="match status" value="1"/>
</dbReference>
<dbReference type="PANTHER" id="PTHR34264">
    <property type="entry name" value="ATP SYNTHASE SUBUNIT B, CHLOROPLASTIC"/>
    <property type="match status" value="1"/>
</dbReference>
<evidence type="ECO:0000256" key="12">
    <source>
        <dbReference type="RuleBase" id="RU003848"/>
    </source>
</evidence>
<evidence type="ECO:0000256" key="7">
    <source>
        <dbReference type="ARBA" id="ARBA00023065"/>
    </source>
</evidence>
<accession>A0A097KJK1</accession>
<dbReference type="CDD" id="cd06503">
    <property type="entry name" value="ATP-synt_Fo_b"/>
    <property type="match status" value="1"/>
</dbReference>
<keyword evidence="8 11" id="KW-0472">Membrane</keyword>
<evidence type="ECO:0000256" key="11">
    <source>
        <dbReference type="HAMAP-Rule" id="MF_01398"/>
    </source>
</evidence>
<dbReference type="Pfam" id="PF00430">
    <property type="entry name" value="ATP-synt_B"/>
    <property type="match status" value="1"/>
</dbReference>
<keyword evidence="9 11" id="KW-0066">ATP synthesis</keyword>
<comment type="subunit">
    <text evidence="11">F-type ATPases have 2 components, F(1) - the catalytic core - and F(0) - the membrane proton channel. F(1) has five subunits: alpha(3), beta(3), gamma(1), delta(1), epsilon(1). F(0) has four main subunits: a(1), b(1), b'(1) and c(10-14). The alpha and beta chains form an alternating ring which encloses part of the gamma chain. F(1) is attached to F(0) by a central stalk formed by the gamma and epsilon chains, while a peripheral stalk is formed by the delta, b and b' chains.</text>
</comment>